<evidence type="ECO:0000256" key="1">
    <source>
        <dbReference type="SAM" id="Phobius"/>
    </source>
</evidence>
<proteinExistence type="predicted"/>
<comment type="caution">
    <text evidence="2">The sequence shown here is derived from an EMBL/GenBank/DDBJ whole genome shotgun (WGS) entry which is preliminary data.</text>
</comment>
<dbReference type="Proteomes" id="UP001201549">
    <property type="component" value="Unassembled WGS sequence"/>
</dbReference>
<protein>
    <submittedName>
        <fullName evidence="2">Uncharacterized protein</fullName>
    </submittedName>
</protein>
<feature type="transmembrane region" description="Helical" evidence="1">
    <location>
        <begin position="60"/>
        <end position="81"/>
    </location>
</feature>
<keyword evidence="3" id="KW-1185">Reference proteome</keyword>
<name>A0ABT2FK80_9GAMM</name>
<organism evidence="2 3">
    <name type="scientific">Shewanella electrica</name>
    <dbReference type="NCBI Taxonomy" id="515560"/>
    <lineage>
        <taxon>Bacteria</taxon>
        <taxon>Pseudomonadati</taxon>
        <taxon>Pseudomonadota</taxon>
        <taxon>Gammaproteobacteria</taxon>
        <taxon>Alteromonadales</taxon>
        <taxon>Shewanellaceae</taxon>
        <taxon>Shewanella</taxon>
    </lineage>
</organism>
<evidence type="ECO:0000313" key="2">
    <source>
        <dbReference type="EMBL" id="MCS4556397.1"/>
    </source>
</evidence>
<keyword evidence="1" id="KW-1133">Transmembrane helix</keyword>
<sequence>MDTYLTSLLCLTTGGLLLMRNISHLLDNSQLHCYLQRSPRARRWVNYFGFDRSFSIAKKLILPLGCVISLSLIAFGGWNLFSAASV</sequence>
<gene>
    <name evidence="2" type="ORF">L9G74_08105</name>
</gene>
<evidence type="ECO:0000313" key="3">
    <source>
        <dbReference type="Proteomes" id="UP001201549"/>
    </source>
</evidence>
<keyword evidence="1" id="KW-0812">Transmembrane</keyword>
<dbReference type="RefSeq" id="WP_238895794.1">
    <property type="nucleotide sequence ID" value="NZ_JAKOGG010000004.1"/>
</dbReference>
<reference evidence="2 3" key="1">
    <citation type="submission" date="2022-02" db="EMBL/GenBank/DDBJ databases">
        <authorList>
            <person name="Zhuang L."/>
        </authorList>
    </citation>
    <scope>NUCLEOTIDE SEQUENCE [LARGE SCALE GENOMIC DNA]</scope>
    <source>
        <strain evidence="2 3">C32</strain>
    </source>
</reference>
<reference evidence="3" key="2">
    <citation type="submission" date="2023-07" db="EMBL/GenBank/DDBJ databases">
        <title>Shewanella mangrovi sp. nov., an acetaldehyde- degrading bacterium isolated from mangrove sediment.</title>
        <authorList>
            <person name="Liu Y."/>
        </authorList>
    </citation>
    <scope>NUCLEOTIDE SEQUENCE [LARGE SCALE GENOMIC DNA]</scope>
    <source>
        <strain evidence="3">C32</strain>
    </source>
</reference>
<dbReference type="EMBL" id="JAKOGG010000004">
    <property type="protein sequence ID" value="MCS4556397.1"/>
    <property type="molecule type" value="Genomic_DNA"/>
</dbReference>
<accession>A0ABT2FK80</accession>
<keyword evidence="1" id="KW-0472">Membrane</keyword>